<feature type="compositionally biased region" description="Basic residues" evidence="1">
    <location>
        <begin position="381"/>
        <end position="395"/>
    </location>
</feature>
<evidence type="ECO:0000313" key="3">
    <source>
        <dbReference type="Proteomes" id="UP001470230"/>
    </source>
</evidence>
<feature type="compositionally biased region" description="Basic and acidic residues" evidence="1">
    <location>
        <begin position="624"/>
        <end position="654"/>
    </location>
</feature>
<evidence type="ECO:0008006" key="4">
    <source>
        <dbReference type="Google" id="ProtNLM"/>
    </source>
</evidence>
<dbReference type="Proteomes" id="UP001470230">
    <property type="component" value="Unassembled WGS sequence"/>
</dbReference>
<name>A0ABR2IEE2_9EUKA</name>
<proteinExistence type="predicted"/>
<dbReference type="EMBL" id="JAPFFF010000018">
    <property type="protein sequence ID" value="KAK8861103.1"/>
    <property type="molecule type" value="Genomic_DNA"/>
</dbReference>
<sequence>MDENLMSAVVATVGPPTKKIGFPSNCLLSYTSNILTMTDDTTKRPFEQKAQFDAIAPNFESFLTRVPPYGKFRVVSFCSEYSILTASKIKDYCLKLALTRFQPNMRDSQFVSMGFVYDSSVRDFLSIEDTNSQMFEMIETFDSSEMIDLLECGLEKLRRIKDSVFVLRIGTNDNFFEWVIIPKTDSYVPSPSMAGLPPNEKLFYILNLLGTVNEQAVQRFQRSSSIFRLISDSFTDVPTFWVFHIAEDSTLKSNATLCRVASMLSKVKNLQLNCHPTNIYYIRNEEDENNLSSAASEEYLKSLSQEELEELEYLKSKIGGEAYLSSRKSIENMSQSSSRRRSYRLNASDLPEGEFEEEEEEYEYEYDEEQLERQADGTFLRKPRRKNKKLRKKKGQKDEKEPSKSMDELRAAEEEQRRKDQEEEEERRKAIESLRQSRSQKKDGSPKSEKRKSKSIKSAKSIIESSQYSKMSRRDKVSERIAKLKQMRANEEEEDEYEEEDSSELRELKKMKNLTEEERYMREMKKRLKNRQNKFTKVSILVNKAQRAAKDRNASIATLQSLQQQITEALKDAEQFRAEAKDEIAYLKDCLAYRRQKHEQNQQDIQDIRHDYLERHCENVEEIDKRKRKEAKQNAETLKKKNEEENKKKPERKIAITNRTPEYEMAVKYLEEEIEQVKKDISVLKKRQPNPAEA</sequence>
<feature type="compositionally biased region" description="Acidic residues" evidence="1">
    <location>
        <begin position="351"/>
        <end position="370"/>
    </location>
</feature>
<reference evidence="2 3" key="1">
    <citation type="submission" date="2024-04" db="EMBL/GenBank/DDBJ databases">
        <title>Tritrichomonas musculus Genome.</title>
        <authorList>
            <person name="Alves-Ferreira E."/>
            <person name="Grigg M."/>
            <person name="Lorenzi H."/>
            <person name="Galac M."/>
        </authorList>
    </citation>
    <scope>NUCLEOTIDE SEQUENCE [LARGE SCALE GENOMIC DNA]</scope>
    <source>
        <strain evidence="2 3">EAF2021</strain>
    </source>
</reference>
<keyword evidence="3" id="KW-1185">Reference proteome</keyword>
<feature type="compositionally biased region" description="Basic and acidic residues" evidence="1">
    <location>
        <begin position="472"/>
        <end position="482"/>
    </location>
</feature>
<organism evidence="2 3">
    <name type="scientific">Tritrichomonas musculus</name>
    <dbReference type="NCBI Taxonomy" id="1915356"/>
    <lineage>
        <taxon>Eukaryota</taxon>
        <taxon>Metamonada</taxon>
        <taxon>Parabasalia</taxon>
        <taxon>Tritrichomonadida</taxon>
        <taxon>Tritrichomonadidae</taxon>
        <taxon>Tritrichomonas</taxon>
    </lineage>
</organism>
<feature type="compositionally biased region" description="Basic and acidic residues" evidence="1">
    <location>
        <begin position="396"/>
        <end position="432"/>
    </location>
</feature>
<comment type="caution">
    <text evidence="2">The sequence shown here is derived from an EMBL/GenBank/DDBJ whole genome shotgun (WGS) entry which is preliminary data.</text>
</comment>
<feature type="region of interest" description="Disordered" evidence="1">
    <location>
        <begin position="624"/>
        <end position="658"/>
    </location>
</feature>
<evidence type="ECO:0000256" key="1">
    <source>
        <dbReference type="SAM" id="MobiDB-lite"/>
    </source>
</evidence>
<protein>
    <recommendedName>
        <fullName evidence="4">F-box domain-containing protein</fullName>
    </recommendedName>
</protein>
<feature type="region of interest" description="Disordered" evidence="1">
    <location>
        <begin position="328"/>
        <end position="507"/>
    </location>
</feature>
<evidence type="ECO:0000313" key="2">
    <source>
        <dbReference type="EMBL" id="KAK8861103.1"/>
    </source>
</evidence>
<feature type="compositionally biased region" description="Acidic residues" evidence="1">
    <location>
        <begin position="491"/>
        <end position="502"/>
    </location>
</feature>
<gene>
    <name evidence="2" type="ORF">M9Y10_012798</name>
</gene>
<accession>A0ABR2IEE2</accession>